<dbReference type="EMBL" id="BAAAZY010000006">
    <property type="protein sequence ID" value="GAA4045775.1"/>
    <property type="molecule type" value="Genomic_DNA"/>
</dbReference>
<feature type="transmembrane region" description="Helical" evidence="2">
    <location>
        <begin position="85"/>
        <end position="103"/>
    </location>
</feature>
<proteinExistence type="predicted"/>
<feature type="transmembrane region" description="Helical" evidence="2">
    <location>
        <begin position="135"/>
        <end position="155"/>
    </location>
</feature>
<organism evidence="3 4">
    <name type="scientific">Streptomyces shaanxiensis</name>
    <dbReference type="NCBI Taxonomy" id="653357"/>
    <lineage>
        <taxon>Bacteria</taxon>
        <taxon>Bacillati</taxon>
        <taxon>Actinomycetota</taxon>
        <taxon>Actinomycetes</taxon>
        <taxon>Kitasatosporales</taxon>
        <taxon>Streptomycetaceae</taxon>
        <taxon>Streptomyces</taxon>
    </lineage>
</organism>
<dbReference type="Proteomes" id="UP001499984">
    <property type="component" value="Unassembled WGS sequence"/>
</dbReference>
<keyword evidence="2" id="KW-0472">Membrane</keyword>
<accession>A0ABP7UK84</accession>
<evidence type="ECO:0000256" key="2">
    <source>
        <dbReference type="SAM" id="Phobius"/>
    </source>
</evidence>
<comment type="caution">
    <text evidence="3">The sequence shown here is derived from an EMBL/GenBank/DDBJ whole genome shotgun (WGS) entry which is preliminary data.</text>
</comment>
<evidence type="ECO:0008006" key="5">
    <source>
        <dbReference type="Google" id="ProtNLM"/>
    </source>
</evidence>
<keyword evidence="2" id="KW-1133">Transmembrane helix</keyword>
<evidence type="ECO:0000256" key="1">
    <source>
        <dbReference type="SAM" id="MobiDB-lite"/>
    </source>
</evidence>
<reference evidence="4" key="1">
    <citation type="journal article" date="2019" name="Int. J. Syst. Evol. Microbiol.">
        <title>The Global Catalogue of Microorganisms (GCM) 10K type strain sequencing project: providing services to taxonomists for standard genome sequencing and annotation.</title>
        <authorList>
            <consortium name="The Broad Institute Genomics Platform"/>
            <consortium name="The Broad Institute Genome Sequencing Center for Infectious Disease"/>
            <person name="Wu L."/>
            <person name="Ma J."/>
        </authorList>
    </citation>
    <scope>NUCLEOTIDE SEQUENCE [LARGE SCALE GENOMIC DNA]</scope>
    <source>
        <strain evidence="4">JCM 16925</strain>
    </source>
</reference>
<feature type="transmembrane region" description="Helical" evidence="2">
    <location>
        <begin position="52"/>
        <end position="73"/>
    </location>
</feature>
<keyword evidence="2" id="KW-0812">Transmembrane</keyword>
<protein>
    <recommendedName>
        <fullName evidence="5">DUF3147 family protein</fullName>
    </recommendedName>
</protein>
<sequence length="168" mass="17418">MTADAALSHIEARHPALRGAKSPMQTLRIKTASSRAEAQDTERARPGPGRDLTPLLAGAATAVGGIGAVLALVDSGSPLRGPFTLFFLFAAPAGAIAAALRGLEPFGRAIASVAGAVVVNMLVTQGMLAVHRWSVRGGIVAVTAISALILLLVLLRRLRGRTTRRRTD</sequence>
<evidence type="ECO:0000313" key="4">
    <source>
        <dbReference type="Proteomes" id="UP001499984"/>
    </source>
</evidence>
<keyword evidence="4" id="KW-1185">Reference proteome</keyword>
<gene>
    <name evidence="3" type="ORF">GCM10022233_14240</name>
</gene>
<feature type="region of interest" description="Disordered" evidence="1">
    <location>
        <begin position="31"/>
        <end position="50"/>
    </location>
</feature>
<evidence type="ECO:0000313" key="3">
    <source>
        <dbReference type="EMBL" id="GAA4045775.1"/>
    </source>
</evidence>
<name>A0ABP7UK84_9ACTN</name>
<feature type="transmembrane region" description="Helical" evidence="2">
    <location>
        <begin position="110"/>
        <end position="129"/>
    </location>
</feature>